<evidence type="ECO:0000256" key="5">
    <source>
        <dbReference type="ARBA" id="ARBA00023136"/>
    </source>
</evidence>
<dbReference type="PANTHER" id="PTHR11266">
    <property type="entry name" value="PEROXISOMAL MEMBRANE PROTEIN 2, PXMP2 MPV17"/>
    <property type="match status" value="1"/>
</dbReference>
<evidence type="ECO:0000256" key="7">
    <source>
        <dbReference type="SAM" id="SignalP"/>
    </source>
</evidence>
<gene>
    <name evidence="8" type="ORF">Rsub_00552</name>
</gene>
<comment type="subcellular location">
    <subcellularLocation>
        <location evidence="1">Membrane</location>
        <topology evidence="1">Multi-pass membrane protein</topology>
    </subcellularLocation>
</comment>
<dbReference type="InterPro" id="IPR007248">
    <property type="entry name" value="Mpv17_PMP22"/>
</dbReference>
<evidence type="ECO:0000256" key="1">
    <source>
        <dbReference type="ARBA" id="ARBA00004141"/>
    </source>
</evidence>
<dbReference type="GO" id="GO:0005840">
    <property type="term" value="C:ribosome"/>
    <property type="evidence" value="ECO:0007669"/>
    <property type="project" value="UniProtKB-KW"/>
</dbReference>
<evidence type="ECO:0000256" key="4">
    <source>
        <dbReference type="ARBA" id="ARBA00022989"/>
    </source>
</evidence>
<dbReference type="GO" id="GO:0005737">
    <property type="term" value="C:cytoplasm"/>
    <property type="evidence" value="ECO:0007669"/>
    <property type="project" value="TreeGrafter"/>
</dbReference>
<evidence type="ECO:0000256" key="6">
    <source>
        <dbReference type="SAM" id="MobiDB-lite"/>
    </source>
</evidence>
<evidence type="ECO:0000313" key="8">
    <source>
        <dbReference type="EMBL" id="GBF87840.1"/>
    </source>
</evidence>
<dbReference type="Pfam" id="PF04117">
    <property type="entry name" value="Mpv17_PMP22"/>
    <property type="match status" value="1"/>
</dbReference>
<evidence type="ECO:0000256" key="3">
    <source>
        <dbReference type="ARBA" id="ARBA00022692"/>
    </source>
</evidence>
<keyword evidence="8" id="KW-0687">Ribonucleoprotein</keyword>
<feature type="compositionally biased region" description="Low complexity" evidence="6">
    <location>
        <begin position="203"/>
        <end position="218"/>
    </location>
</feature>
<evidence type="ECO:0000313" key="9">
    <source>
        <dbReference type="Proteomes" id="UP000247498"/>
    </source>
</evidence>
<keyword evidence="9" id="KW-1185">Reference proteome</keyword>
<dbReference type="EMBL" id="BDRX01000002">
    <property type="protein sequence ID" value="GBF87840.1"/>
    <property type="molecule type" value="Genomic_DNA"/>
</dbReference>
<name>A0A2V0NQL6_9CHLO</name>
<dbReference type="InParanoid" id="A0A2V0NQL6"/>
<sequence>MAPDAAVQGPCGPAAGAAAAAAASVVLLAAAAAPATAADLPSAFAAPQAPEVIATLADAGGPAFAAASAAPSLVASPLSGDATADLTAAVTQQVVTAALSPAASGELGAAAAAAQAPPASAVVEGLKAVVSEGIQGANLAESPMPAVGSWLSASPLCGMWRAYCSSLAQAPLPTKAATGVLGSFLGDLLAQHLAHWSERRRQQQQPGSPRRARRSSSPASLAAEGGFQYDAARFARLAAFSALIATPMAHYWYLFLDAAVFPDAPTCAAAVGLKVAMDQCLQTPFGMALFFASQKLLEGRPGEALPDVQAKLLPALLTSFNVWVPAQLINFTVVPLDLRILYVNVISIAWTAYISNMANGGGEDAAAPAAPEPPLPALAAAGGGARARERFAPAPLPPRGAPARVAVAERELVGAGAGGGGQARAARG</sequence>
<dbReference type="PANTHER" id="PTHR11266:SF17">
    <property type="entry name" value="PROTEIN MPV17"/>
    <property type="match status" value="1"/>
</dbReference>
<dbReference type="STRING" id="307507.A0A2V0NQL6"/>
<reference evidence="8 9" key="1">
    <citation type="journal article" date="2018" name="Sci. Rep.">
        <title>Raphidocelis subcapitata (=Pseudokirchneriella subcapitata) provides an insight into genome evolution and environmental adaptations in the Sphaeropleales.</title>
        <authorList>
            <person name="Suzuki S."/>
            <person name="Yamaguchi H."/>
            <person name="Nakajima N."/>
            <person name="Kawachi M."/>
        </authorList>
    </citation>
    <scope>NUCLEOTIDE SEQUENCE [LARGE SCALE GENOMIC DNA]</scope>
    <source>
        <strain evidence="8 9">NIES-35</strain>
    </source>
</reference>
<feature type="chain" id="PRO_5015868994" evidence="7">
    <location>
        <begin position="38"/>
        <end position="428"/>
    </location>
</feature>
<evidence type="ECO:0000256" key="2">
    <source>
        <dbReference type="ARBA" id="ARBA00006824"/>
    </source>
</evidence>
<feature type="region of interest" description="Disordered" evidence="6">
    <location>
        <begin position="363"/>
        <end position="382"/>
    </location>
</feature>
<organism evidence="8 9">
    <name type="scientific">Raphidocelis subcapitata</name>
    <dbReference type="NCBI Taxonomy" id="307507"/>
    <lineage>
        <taxon>Eukaryota</taxon>
        <taxon>Viridiplantae</taxon>
        <taxon>Chlorophyta</taxon>
        <taxon>core chlorophytes</taxon>
        <taxon>Chlorophyceae</taxon>
        <taxon>CS clade</taxon>
        <taxon>Sphaeropleales</taxon>
        <taxon>Selenastraceae</taxon>
        <taxon>Raphidocelis</taxon>
    </lineage>
</organism>
<keyword evidence="5" id="KW-0472">Membrane</keyword>
<dbReference type="AlphaFoldDB" id="A0A2V0NQL6"/>
<keyword evidence="3" id="KW-0812">Transmembrane</keyword>
<comment type="caution">
    <text evidence="8">The sequence shown here is derived from an EMBL/GenBank/DDBJ whole genome shotgun (WGS) entry which is preliminary data.</text>
</comment>
<feature type="signal peptide" evidence="7">
    <location>
        <begin position="1"/>
        <end position="37"/>
    </location>
</feature>
<dbReference type="Proteomes" id="UP000247498">
    <property type="component" value="Unassembled WGS sequence"/>
</dbReference>
<comment type="similarity">
    <text evidence="2">Belongs to the peroxisomal membrane protein PXMP2/4 family.</text>
</comment>
<proteinExistence type="inferred from homology"/>
<keyword evidence="8" id="KW-0689">Ribosomal protein</keyword>
<dbReference type="GO" id="GO:0016020">
    <property type="term" value="C:membrane"/>
    <property type="evidence" value="ECO:0007669"/>
    <property type="project" value="UniProtKB-SubCell"/>
</dbReference>
<accession>A0A2V0NQL6</accession>
<dbReference type="OrthoDB" id="430207at2759"/>
<keyword evidence="4" id="KW-1133">Transmembrane helix</keyword>
<feature type="region of interest" description="Disordered" evidence="6">
    <location>
        <begin position="196"/>
        <end position="218"/>
    </location>
</feature>
<protein>
    <submittedName>
        <fullName evidence="8">40S ribosomal protein S17</fullName>
    </submittedName>
</protein>
<keyword evidence="7" id="KW-0732">Signal</keyword>